<name>A0ABM1ZR33_AEDAL</name>
<evidence type="ECO:0000256" key="7">
    <source>
        <dbReference type="PROSITE-ProRule" id="PRU00042"/>
    </source>
</evidence>
<dbReference type="PANTHER" id="PTHR24394:SF29">
    <property type="entry name" value="MYONEURIN"/>
    <property type="match status" value="1"/>
</dbReference>
<organism evidence="10 11">
    <name type="scientific">Aedes albopictus</name>
    <name type="common">Asian tiger mosquito</name>
    <name type="synonym">Stegomyia albopicta</name>
    <dbReference type="NCBI Taxonomy" id="7160"/>
    <lineage>
        <taxon>Eukaryota</taxon>
        <taxon>Metazoa</taxon>
        <taxon>Ecdysozoa</taxon>
        <taxon>Arthropoda</taxon>
        <taxon>Hexapoda</taxon>
        <taxon>Insecta</taxon>
        <taxon>Pterygota</taxon>
        <taxon>Neoptera</taxon>
        <taxon>Endopterygota</taxon>
        <taxon>Diptera</taxon>
        <taxon>Nematocera</taxon>
        <taxon>Culicoidea</taxon>
        <taxon>Culicidae</taxon>
        <taxon>Culicinae</taxon>
        <taxon>Aedini</taxon>
        <taxon>Aedes</taxon>
        <taxon>Stegomyia</taxon>
    </lineage>
</organism>
<feature type="domain" description="C2H2-type" evidence="9">
    <location>
        <begin position="417"/>
        <end position="444"/>
    </location>
</feature>
<dbReference type="Pfam" id="PF00096">
    <property type="entry name" value="zf-C2H2"/>
    <property type="match status" value="1"/>
</dbReference>
<feature type="domain" description="C2H2-type" evidence="9">
    <location>
        <begin position="303"/>
        <end position="331"/>
    </location>
</feature>
<evidence type="ECO:0000256" key="8">
    <source>
        <dbReference type="SAM" id="MobiDB-lite"/>
    </source>
</evidence>
<keyword evidence="11" id="KW-1185">Reference proteome</keyword>
<evidence type="ECO:0000256" key="1">
    <source>
        <dbReference type="ARBA" id="ARBA00004123"/>
    </source>
</evidence>
<evidence type="ECO:0000256" key="5">
    <source>
        <dbReference type="ARBA" id="ARBA00022833"/>
    </source>
</evidence>
<evidence type="ECO:0000256" key="3">
    <source>
        <dbReference type="ARBA" id="ARBA00022737"/>
    </source>
</evidence>
<dbReference type="PROSITE" id="PS50157">
    <property type="entry name" value="ZINC_FINGER_C2H2_2"/>
    <property type="match status" value="5"/>
</dbReference>
<dbReference type="SMART" id="SM00868">
    <property type="entry name" value="zf-AD"/>
    <property type="match status" value="1"/>
</dbReference>
<dbReference type="EnsemblMetazoa" id="AALFPA23_020864.R30810">
    <property type="protein sequence ID" value="AALFPA23_020864.P30810"/>
    <property type="gene ID" value="AALFPA23_020864"/>
</dbReference>
<keyword evidence="4 7" id="KW-0863">Zinc-finger</keyword>
<evidence type="ECO:0000256" key="4">
    <source>
        <dbReference type="ARBA" id="ARBA00022771"/>
    </source>
</evidence>
<feature type="compositionally biased region" description="Basic residues" evidence="8">
    <location>
        <begin position="212"/>
        <end position="223"/>
    </location>
</feature>
<feature type="compositionally biased region" description="Basic and acidic residues" evidence="8">
    <location>
        <begin position="236"/>
        <end position="246"/>
    </location>
</feature>
<keyword evidence="6" id="KW-0539">Nucleus</keyword>
<evidence type="ECO:0000259" key="9">
    <source>
        <dbReference type="PROSITE" id="PS50157"/>
    </source>
</evidence>
<keyword evidence="3" id="KW-0677">Repeat</keyword>
<evidence type="ECO:0000256" key="2">
    <source>
        <dbReference type="ARBA" id="ARBA00022723"/>
    </source>
</evidence>
<dbReference type="Gene3D" id="3.30.160.60">
    <property type="entry name" value="Classic Zinc Finger"/>
    <property type="match status" value="4"/>
</dbReference>
<dbReference type="SMART" id="SM00355">
    <property type="entry name" value="ZnF_C2H2"/>
    <property type="match status" value="6"/>
</dbReference>
<accession>A0ABM1ZR33</accession>
<dbReference type="GeneID" id="109622103"/>
<protein>
    <recommendedName>
        <fullName evidence="9">C2H2-type domain-containing protein</fullName>
    </recommendedName>
</protein>
<evidence type="ECO:0000313" key="11">
    <source>
        <dbReference type="Proteomes" id="UP000069940"/>
    </source>
</evidence>
<dbReference type="Pfam" id="PF12874">
    <property type="entry name" value="zf-met"/>
    <property type="match status" value="1"/>
</dbReference>
<evidence type="ECO:0000313" key="10">
    <source>
        <dbReference type="EnsemblMetazoa" id="AALFPA23_020864.P30810"/>
    </source>
</evidence>
<dbReference type="SUPFAM" id="SSF57667">
    <property type="entry name" value="beta-beta-alpha zinc fingers"/>
    <property type="match status" value="4"/>
</dbReference>
<reference evidence="11" key="1">
    <citation type="journal article" date="2015" name="Proc. Natl. Acad. Sci. U.S.A.">
        <title>Genome sequence of the Asian Tiger mosquito, Aedes albopictus, reveals insights into its biology, genetics, and evolution.</title>
        <authorList>
            <person name="Chen X.G."/>
            <person name="Jiang X."/>
            <person name="Gu J."/>
            <person name="Xu M."/>
            <person name="Wu Y."/>
            <person name="Deng Y."/>
            <person name="Zhang C."/>
            <person name="Bonizzoni M."/>
            <person name="Dermauw W."/>
            <person name="Vontas J."/>
            <person name="Armbruster P."/>
            <person name="Huang X."/>
            <person name="Yang Y."/>
            <person name="Zhang H."/>
            <person name="He W."/>
            <person name="Peng H."/>
            <person name="Liu Y."/>
            <person name="Wu K."/>
            <person name="Chen J."/>
            <person name="Lirakis M."/>
            <person name="Topalis P."/>
            <person name="Van Leeuwen T."/>
            <person name="Hall A.B."/>
            <person name="Jiang X."/>
            <person name="Thorpe C."/>
            <person name="Mueller R.L."/>
            <person name="Sun C."/>
            <person name="Waterhouse R.M."/>
            <person name="Yan G."/>
            <person name="Tu Z.J."/>
            <person name="Fang X."/>
            <person name="James A.A."/>
        </authorList>
    </citation>
    <scope>NUCLEOTIDE SEQUENCE [LARGE SCALE GENOMIC DNA]</scope>
    <source>
        <strain evidence="11">Foshan</strain>
    </source>
</reference>
<keyword evidence="2" id="KW-0479">Metal-binding</keyword>
<dbReference type="InterPro" id="IPR036236">
    <property type="entry name" value="Znf_C2H2_sf"/>
</dbReference>
<proteinExistence type="predicted"/>
<dbReference type="RefSeq" id="XP_062709838.1">
    <property type="nucleotide sequence ID" value="XM_062853854.1"/>
</dbReference>
<dbReference type="Proteomes" id="UP000069940">
    <property type="component" value="Unassembled WGS sequence"/>
</dbReference>
<comment type="subcellular location">
    <subcellularLocation>
        <location evidence="1">Nucleus</location>
    </subcellularLocation>
</comment>
<sequence>MSFQVIDDPTNNILNNDGTDYSCVKVETVIEPQLMGHFPDLLGASSSQSGNVKNSFCALCLRQCPPNYLLEFSTQMNLDSADIRVTEQKLYQALGVYLTLEDHNVCHTCWKLVQMITDFRECCAKATRKLGKFPMGLSCDDDDEWTTEATLNELDQIHKVIWERTGVMDAELELVGGQKCEDAIFEAIDVIPNETEEDITHALSTEESTGTKVKRARRKKPAPQKKLQATVDVDGDSAKVQDDTTKKRPRKRRKSLDKIELEVDHHQVKVTPCSICSRNFDGKIALKMHQAHCTSENPSIRKYVCCPICTASFQDNYALEFHLNKHKGVRPFTCRKFCELAFASNFSRMKHERRCSQQDGRICPVCGVSLKNDDSLKLHMQGRHGEAIYPCGICGKTFKSVAVRYHHQRVHSDERKYICTVCNKGFKSSYALKTHKRIHTQERPFGCHLCEQAFNYKVLLKAHIERYHGSHSIE</sequence>
<evidence type="ECO:0000256" key="6">
    <source>
        <dbReference type="ARBA" id="ARBA00023242"/>
    </source>
</evidence>
<feature type="domain" description="C2H2-type" evidence="9">
    <location>
        <begin position="389"/>
        <end position="416"/>
    </location>
</feature>
<keyword evidence="5" id="KW-0862">Zinc</keyword>
<dbReference type="InterPro" id="IPR013087">
    <property type="entry name" value="Znf_C2H2_type"/>
</dbReference>
<reference evidence="10" key="2">
    <citation type="submission" date="2025-05" db="UniProtKB">
        <authorList>
            <consortium name="EnsemblMetazoa"/>
        </authorList>
    </citation>
    <scope>IDENTIFICATION</scope>
    <source>
        <strain evidence="10">Foshan</strain>
    </source>
</reference>
<feature type="domain" description="C2H2-type" evidence="9">
    <location>
        <begin position="445"/>
        <end position="474"/>
    </location>
</feature>
<feature type="region of interest" description="Disordered" evidence="8">
    <location>
        <begin position="200"/>
        <end position="258"/>
    </location>
</feature>
<dbReference type="InterPro" id="IPR012934">
    <property type="entry name" value="Znf_AD"/>
</dbReference>
<dbReference type="PANTHER" id="PTHR24394">
    <property type="entry name" value="ZINC FINGER PROTEIN"/>
    <property type="match status" value="1"/>
</dbReference>
<feature type="domain" description="C2H2-type" evidence="9">
    <location>
        <begin position="271"/>
        <end position="298"/>
    </location>
</feature>
<dbReference type="Pfam" id="PF13912">
    <property type="entry name" value="zf-C2H2_6"/>
    <property type="match status" value="1"/>
</dbReference>
<feature type="compositionally biased region" description="Polar residues" evidence="8">
    <location>
        <begin position="202"/>
        <end position="211"/>
    </location>
</feature>
<dbReference type="PROSITE" id="PS00028">
    <property type="entry name" value="ZINC_FINGER_C2H2_1"/>
    <property type="match status" value="4"/>
</dbReference>